<keyword evidence="1" id="KW-0812">Transmembrane</keyword>
<keyword evidence="1" id="KW-1133">Transmembrane helix</keyword>
<feature type="transmembrane region" description="Helical" evidence="1">
    <location>
        <begin position="43"/>
        <end position="76"/>
    </location>
</feature>
<reference evidence="2" key="2">
    <citation type="submission" date="2019-08" db="EMBL/GenBank/DDBJ databases">
        <title>Investigation of anaerobic lignin degradation for improved lignocellulosic biofuels.</title>
        <authorList>
            <person name="Deangelis K.PhD."/>
        </authorList>
    </citation>
    <scope>NUCLEOTIDE SEQUENCE [LARGE SCALE GENOMIC DNA]</scope>
    <source>
        <strain evidence="2">128R</strain>
    </source>
</reference>
<dbReference type="OrthoDB" id="6497558at2"/>
<reference evidence="2" key="1">
    <citation type="submission" date="2019-06" db="EMBL/GenBank/DDBJ databases">
        <authorList>
            <person name="Deangelis K."/>
            <person name="Huntemann M."/>
            <person name="Clum A."/>
            <person name="Pillay M."/>
            <person name="Palaniappan K."/>
            <person name="Varghese N."/>
            <person name="Mikhailova N."/>
            <person name="Stamatis D."/>
            <person name="Reddy T."/>
            <person name="Daum C."/>
            <person name="Shapiro N."/>
            <person name="Ivanova N."/>
            <person name="Kyrpides N."/>
            <person name="Woyke T."/>
        </authorList>
    </citation>
    <scope>NUCLEOTIDE SEQUENCE [LARGE SCALE GENOMIC DNA]</scope>
    <source>
        <strain evidence="2">128R</strain>
    </source>
</reference>
<sequence length="96" mass="10720">MGRSASRSSRVHMGRIRSALRAQVQYGKMYLAMKLRRIRVPTSLLLVAGTLTGFFMLGLLMLSVVVIDIVSTLFLLCRKLLGLSRHPQGNAFMPRS</sequence>
<proteinExistence type="predicted"/>
<organism evidence="2">
    <name type="scientific">Serratia fonticola</name>
    <dbReference type="NCBI Taxonomy" id="47917"/>
    <lineage>
        <taxon>Bacteria</taxon>
        <taxon>Pseudomonadati</taxon>
        <taxon>Pseudomonadota</taxon>
        <taxon>Gammaproteobacteria</taxon>
        <taxon>Enterobacterales</taxon>
        <taxon>Yersiniaceae</taxon>
        <taxon>Serratia</taxon>
    </lineage>
</organism>
<dbReference type="AlphaFoldDB" id="A0A542BQX5"/>
<protein>
    <submittedName>
        <fullName evidence="2">Uncharacterized protein</fullName>
    </submittedName>
</protein>
<evidence type="ECO:0000313" key="2">
    <source>
        <dbReference type="EMBL" id="TVZ71487.1"/>
    </source>
</evidence>
<keyword evidence="1" id="KW-0472">Membrane</keyword>
<accession>A0A542BQX5</accession>
<dbReference type="EMBL" id="VISQ01000001">
    <property type="protein sequence ID" value="TVZ71487.1"/>
    <property type="molecule type" value="Genomic_DNA"/>
</dbReference>
<name>A0A542BQX5_SERFO</name>
<evidence type="ECO:0000256" key="1">
    <source>
        <dbReference type="SAM" id="Phobius"/>
    </source>
</evidence>
<gene>
    <name evidence="2" type="ORF">FHU10_4115</name>
</gene>
<comment type="caution">
    <text evidence="2">The sequence shown here is derived from an EMBL/GenBank/DDBJ whole genome shotgun (WGS) entry which is preliminary data.</text>
</comment>